<sequence length="797" mass="85972">MLYHRHTATIEPVAHRGLIHGSITRCALLGFLLFSVLAGSVGLYLTSHTAPLAHAASAPSMGLNLDFNEQSLVDMVQNEPRFQEVSGTALTQDTNGWPTSDFAWIVDNRYNYAWVSGAVNIDPLKKSTDISGTYKLSFTGQATLTSTGDDPAHGGTTITNQVYNTDTNTTTADVNVPNPDGGVLVDIEFRQTKRQASDNAGTGLTNIKAIRPGYAADTTQVFTNEWLSTLTNHNWAAFRWMGALGTNDYADPTTDGHPNNELYPIRLQWPTDRRLPTAGPLYGAMHPGVHGVPWEYVVLIAQLTHKDQWINIPVNASDDYVTQVATLLKNGNAFTGNQGVPADVNIYVEYSNEMWHYGFHQGPWNNQAAQDEVAAGGSNLNYDNINNAGDQWRFRRMAKRTLEIGDQFKNVFNDNGTRIRPVVDNAFTDYDSDMLTYVKNNYGGTVSDKLYGIAQTAYYGSSDKSSVDAIIAGEQAASDVNAAGYQTSHTIATQFGLHSLVYEGGQDEEGNKTPISPVDTTLANQFGAARDPRMKDVELHDWANWTASGGDLYMQFAHVGRYSTYGMWGLSEDVNVHNTGKWLGVDTILGGNVPPPPTPTPGGTPTPTPTPGDSNLPAPWQTSDIGNVGQSGSGSFLSSFFTLSGSGSDIWNVNDGFRYVYQPLHGDGTIIARVANVQNTDGWAKAGVMIRESLNDNSTHAFVALTPGNGAVFQCRTSTGGSSDNTSGPSVAAPYWVKLVRAGTTFTGFASSDGANWTQIGTVDITMGNDVYIGLALTSHNNSTLNTSTFANVSVNI</sequence>
<reference evidence="3" key="1">
    <citation type="submission" date="2018-12" db="EMBL/GenBank/DDBJ databases">
        <title>Tengunoibacter tsumagoiensis gen. nov., sp. nov., Dictyobacter kobayashii sp. nov., D. alpinus sp. nov., and D. joshuensis sp. nov. and description of Dictyobacteraceae fam. nov. within the order Ktedonobacterales isolated from Tengu-no-mugimeshi.</title>
        <authorList>
            <person name="Wang C.M."/>
            <person name="Zheng Y."/>
            <person name="Sakai Y."/>
            <person name="Toyoda A."/>
            <person name="Minakuchi Y."/>
            <person name="Abe K."/>
            <person name="Yokota A."/>
            <person name="Yabe S."/>
        </authorList>
    </citation>
    <scope>NUCLEOTIDE SEQUENCE [LARGE SCALE GENOMIC DNA]</scope>
    <source>
        <strain evidence="3">Uno16</strain>
    </source>
</reference>
<dbReference type="SUPFAM" id="SSF49899">
    <property type="entry name" value="Concanavalin A-like lectins/glucanases"/>
    <property type="match status" value="1"/>
</dbReference>
<feature type="region of interest" description="Disordered" evidence="1">
    <location>
        <begin position="590"/>
        <end position="627"/>
    </location>
</feature>
<proteinExistence type="predicted"/>
<dbReference type="OrthoDB" id="7783360at2"/>
<name>A0A402BE70_9CHLR</name>
<dbReference type="Gene3D" id="2.60.120.200">
    <property type="match status" value="1"/>
</dbReference>
<protein>
    <recommendedName>
        <fullName evidence="4">DUF1349 domain-containing protein</fullName>
    </recommendedName>
</protein>
<dbReference type="EMBL" id="BIFT01000002">
    <property type="protein sequence ID" value="GCE29683.1"/>
    <property type="molecule type" value="Genomic_DNA"/>
</dbReference>
<dbReference type="Proteomes" id="UP000287171">
    <property type="component" value="Unassembled WGS sequence"/>
</dbReference>
<comment type="caution">
    <text evidence="2">The sequence shown here is derived from an EMBL/GenBank/DDBJ whole genome shotgun (WGS) entry which is preliminary data.</text>
</comment>
<evidence type="ECO:0000256" key="1">
    <source>
        <dbReference type="SAM" id="MobiDB-lite"/>
    </source>
</evidence>
<dbReference type="RefSeq" id="WP_126629900.1">
    <property type="nucleotide sequence ID" value="NZ_BIFT01000002.1"/>
</dbReference>
<keyword evidence="3" id="KW-1185">Reference proteome</keyword>
<organism evidence="2 3">
    <name type="scientific">Dictyobacter alpinus</name>
    <dbReference type="NCBI Taxonomy" id="2014873"/>
    <lineage>
        <taxon>Bacteria</taxon>
        <taxon>Bacillati</taxon>
        <taxon>Chloroflexota</taxon>
        <taxon>Ktedonobacteria</taxon>
        <taxon>Ktedonobacterales</taxon>
        <taxon>Dictyobacteraceae</taxon>
        <taxon>Dictyobacter</taxon>
    </lineage>
</organism>
<dbReference type="InterPro" id="IPR013320">
    <property type="entry name" value="ConA-like_dom_sf"/>
</dbReference>
<evidence type="ECO:0008006" key="4">
    <source>
        <dbReference type="Google" id="ProtNLM"/>
    </source>
</evidence>
<evidence type="ECO:0000313" key="2">
    <source>
        <dbReference type="EMBL" id="GCE29683.1"/>
    </source>
</evidence>
<evidence type="ECO:0000313" key="3">
    <source>
        <dbReference type="Proteomes" id="UP000287171"/>
    </source>
</evidence>
<accession>A0A402BE70</accession>
<gene>
    <name evidence="2" type="ORF">KDA_51670</name>
</gene>
<feature type="compositionally biased region" description="Pro residues" evidence="1">
    <location>
        <begin position="593"/>
        <end position="610"/>
    </location>
</feature>
<dbReference type="AlphaFoldDB" id="A0A402BE70"/>